<evidence type="ECO:0000259" key="1">
    <source>
        <dbReference type="Pfam" id="PF12728"/>
    </source>
</evidence>
<protein>
    <submittedName>
        <fullName evidence="2">Helix-turn-helix domain protein</fullName>
    </submittedName>
</protein>
<sequence>MDSTPRTTQALPGKEAGALARALDAGDVTVFVDGTALRLPPAARDAVLDLLARLARGAAVTVADARADGDPATAGGRAAAPAGTQAAAAPSPLLTTSQAAAAAGISHTYLRNLTDAGIIPVEYRGSHRRIRMEDIQAWLEQQRLAKEARRTSGRAATGAE</sequence>
<dbReference type="PATRIC" id="fig|1461584.3.peg.2832"/>
<dbReference type="InterPro" id="IPR041657">
    <property type="entry name" value="HTH_17"/>
</dbReference>
<proteinExistence type="predicted"/>
<dbReference type="InterPro" id="IPR036388">
    <property type="entry name" value="WH-like_DNA-bd_sf"/>
</dbReference>
<dbReference type="NCBIfam" id="TIGR01764">
    <property type="entry name" value="excise"/>
    <property type="match status" value="1"/>
</dbReference>
<dbReference type="InterPro" id="IPR010093">
    <property type="entry name" value="SinI_DNA-bd"/>
</dbReference>
<accession>A0A078MVN0</accession>
<dbReference type="Pfam" id="PF12728">
    <property type="entry name" value="HTH_17"/>
    <property type="match status" value="1"/>
</dbReference>
<feature type="domain" description="Helix-turn-helix" evidence="1">
    <location>
        <begin position="93"/>
        <end position="143"/>
    </location>
</feature>
<dbReference type="Gene3D" id="1.10.10.10">
    <property type="entry name" value="Winged helix-like DNA-binding domain superfamily/Winged helix DNA-binding domain"/>
    <property type="match status" value="1"/>
</dbReference>
<dbReference type="InterPro" id="IPR009061">
    <property type="entry name" value="DNA-bd_dom_put_sf"/>
</dbReference>
<dbReference type="SUPFAM" id="SSF46955">
    <property type="entry name" value="Putative DNA-binding domain"/>
    <property type="match status" value="1"/>
</dbReference>
<organism evidence="2">
    <name type="scientific">Arthrobacter saudimassiliensis</name>
    <dbReference type="NCBI Taxonomy" id="1461584"/>
    <lineage>
        <taxon>Bacteria</taxon>
        <taxon>Bacillati</taxon>
        <taxon>Actinomycetota</taxon>
        <taxon>Actinomycetes</taxon>
        <taxon>Micrococcales</taxon>
        <taxon>Micrococcaceae</taxon>
        <taxon>Arthrobacter</taxon>
    </lineage>
</organism>
<name>A0A078MVN0_9MICC</name>
<evidence type="ECO:0000313" key="2">
    <source>
        <dbReference type="EMBL" id="CEA09487.1"/>
    </source>
</evidence>
<dbReference type="GO" id="GO:0003677">
    <property type="term" value="F:DNA binding"/>
    <property type="evidence" value="ECO:0007669"/>
    <property type="project" value="InterPro"/>
</dbReference>
<reference evidence="2" key="1">
    <citation type="submission" date="2014-07" db="EMBL/GenBank/DDBJ databases">
        <authorList>
            <person name="Urmite Genomes Urmite Genomes"/>
        </authorList>
    </citation>
    <scope>NUCLEOTIDE SEQUENCE</scope>
    <source>
        <strain evidence="2">11W110_air</strain>
    </source>
</reference>
<dbReference type="EMBL" id="LN483072">
    <property type="protein sequence ID" value="CEA09487.1"/>
    <property type="molecule type" value="Genomic_DNA"/>
</dbReference>
<gene>
    <name evidence="2" type="ORF">BN1051_02857</name>
</gene>
<dbReference type="AlphaFoldDB" id="A0A078MVN0"/>